<dbReference type="Gene3D" id="3.20.20.140">
    <property type="entry name" value="Metal-dependent hydrolases"/>
    <property type="match status" value="1"/>
</dbReference>
<dbReference type="Proteomes" id="UP000230842">
    <property type="component" value="Unassembled WGS sequence"/>
</dbReference>
<dbReference type="RefSeq" id="WP_100415184.1">
    <property type="nucleotide sequence ID" value="NZ_PGEZ01000002.1"/>
</dbReference>
<dbReference type="InterPro" id="IPR032466">
    <property type="entry name" value="Metal_Hydrolase"/>
</dbReference>
<dbReference type="OrthoDB" id="3514520at2"/>
<dbReference type="InterPro" id="IPR051781">
    <property type="entry name" value="Metallo-dep_Hydrolase"/>
</dbReference>
<organism evidence="1 2">
    <name type="scientific">Mumia flava</name>
    <dbReference type="NCBI Taxonomy" id="1348852"/>
    <lineage>
        <taxon>Bacteria</taxon>
        <taxon>Bacillati</taxon>
        <taxon>Actinomycetota</taxon>
        <taxon>Actinomycetes</taxon>
        <taxon>Propionibacteriales</taxon>
        <taxon>Nocardioidaceae</taxon>
        <taxon>Mumia</taxon>
    </lineage>
</organism>
<sequence>MTAGLGGARLLGVVDHHVHAQLVDLAGMPEGGVVAVVDLGGRPESLRDLAARARDDDRLPRVHYAGAFLTVPGGYPSTRTWCPPGAARIVRSAADAAEAVAEQVGLGSSCVKLALNADAGPVPEPVVVHAVVEAAHAHDVDVVAHVEGPTTVRSAADAGVDVLAHTPWTERVDDLLVARLASSGQRWISTLDIHRGIPVARARALDNLRRFHAVGGRVLYGTDLGNGDLPVGRNDREVAALHEAGLDDAAVAAALTDPWPARRPATDR</sequence>
<reference evidence="1 2" key="1">
    <citation type="submission" date="2017-11" db="EMBL/GenBank/DDBJ databases">
        <title>Genomic Encyclopedia of Archaeal and Bacterial Type Strains, Phase II (KMG-II): From Individual Species to Whole Genera.</title>
        <authorList>
            <person name="Goeker M."/>
        </authorList>
    </citation>
    <scope>NUCLEOTIDE SEQUENCE [LARGE SCALE GENOMIC DNA]</scope>
    <source>
        <strain evidence="1 2">DSM 27763</strain>
    </source>
</reference>
<dbReference type="SUPFAM" id="SSF51556">
    <property type="entry name" value="Metallo-dependent hydrolases"/>
    <property type="match status" value="1"/>
</dbReference>
<comment type="caution">
    <text evidence="1">The sequence shown here is derived from an EMBL/GenBank/DDBJ whole genome shotgun (WGS) entry which is preliminary data.</text>
</comment>
<accession>A0A2M9B636</accession>
<keyword evidence="2" id="KW-1185">Reference proteome</keyword>
<dbReference type="PANTHER" id="PTHR43135">
    <property type="entry name" value="ALPHA-D-RIBOSE 1-METHYLPHOSPHONATE 5-TRIPHOSPHATE DIPHOSPHATASE"/>
    <property type="match status" value="1"/>
</dbReference>
<gene>
    <name evidence="1" type="ORF">CLV56_2881</name>
</gene>
<evidence type="ECO:0000313" key="1">
    <source>
        <dbReference type="EMBL" id="PJJ53392.1"/>
    </source>
</evidence>
<dbReference type="PANTHER" id="PTHR43135:SF3">
    <property type="entry name" value="ALPHA-D-RIBOSE 1-METHYLPHOSPHONATE 5-TRIPHOSPHATE DIPHOSPHATASE"/>
    <property type="match status" value="1"/>
</dbReference>
<evidence type="ECO:0008006" key="3">
    <source>
        <dbReference type="Google" id="ProtNLM"/>
    </source>
</evidence>
<dbReference type="AlphaFoldDB" id="A0A2M9B636"/>
<proteinExistence type="predicted"/>
<protein>
    <recommendedName>
        <fullName evidence="3">Amidohydrolase family protein</fullName>
    </recommendedName>
</protein>
<evidence type="ECO:0000313" key="2">
    <source>
        <dbReference type="Proteomes" id="UP000230842"/>
    </source>
</evidence>
<name>A0A2M9B636_9ACTN</name>
<dbReference type="EMBL" id="PGEZ01000002">
    <property type="protein sequence ID" value="PJJ53392.1"/>
    <property type="molecule type" value="Genomic_DNA"/>
</dbReference>